<dbReference type="eggNOG" id="COG1051">
    <property type="taxonomic scope" value="Bacteria"/>
</dbReference>
<dbReference type="PANTHER" id="PTHR47707:SF1">
    <property type="entry name" value="NUDIX HYDROLASE FAMILY PROTEIN"/>
    <property type="match status" value="1"/>
</dbReference>
<keyword evidence="14" id="KW-1185">Reference proteome</keyword>
<dbReference type="InterPro" id="IPR015797">
    <property type="entry name" value="NUDIX_hydrolase-like_dom_sf"/>
</dbReference>
<evidence type="ECO:0000256" key="6">
    <source>
        <dbReference type="ARBA" id="ARBA00022763"/>
    </source>
</evidence>
<dbReference type="GO" id="GO:0035539">
    <property type="term" value="F:8-oxo-7,8-dihydrodeoxyguanosine triphosphate pyrophosphatase activity"/>
    <property type="evidence" value="ECO:0007669"/>
    <property type="project" value="UniProtKB-EC"/>
</dbReference>
<dbReference type="RefSeq" id="WP_004618997.1">
    <property type="nucleotide sequence ID" value="NZ_ACXX02000005.1"/>
</dbReference>
<keyword evidence="9" id="KW-0234">DNA repair</keyword>
<proteinExistence type="inferred from homology"/>
<dbReference type="GO" id="GO:0044716">
    <property type="term" value="F:8-oxo-GDP phosphatase activity"/>
    <property type="evidence" value="ECO:0007669"/>
    <property type="project" value="TreeGrafter"/>
</dbReference>
<evidence type="ECO:0000256" key="11">
    <source>
        <dbReference type="ARBA" id="ARBA00038905"/>
    </source>
</evidence>
<evidence type="ECO:0000259" key="12">
    <source>
        <dbReference type="PROSITE" id="PS51462"/>
    </source>
</evidence>
<reference evidence="13" key="2">
    <citation type="submission" date="2011-01" db="EMBL/GenBank/DDBJ databases">
        <title>The Non-contiguous Finished genome of Clostridium papyrosolvens.</title>
        <authorList>
            <person name="Lucas S."/>
            <person name="Copeland A."/>
            <person name="Lapidus A."/>
            <person name="Cheng J.-F."/>
            <person name="Goodwin L."/>
            <person name="Pitluck S."/>
            <person name="Misra M."/>
            <person name="Chertkov O."/>
            <person name="Detter J.C."/>
            <person name="Han C."/>
            <person name="Tapia R."/>
            <person name="Land M."/>
            <person name="Hauser L."/>
            <person name="Kyrpides N."/>
            <person name="Ivanova N."/>
            <person name="Pagani I."/>
            <person name="Mouttaki H."/>
            <person name="He Z."/>
            <person name="Zhou J."/>
            <person name="Hemme C.L."/>
            <person name="Woyke T."/>
        </authorList>
    </citation>
    <scope>NUCLEOTIDE SEQUENCE [LARGE SCALE GENOMIC DNA]</scope>
    <source>
        <strain evidence="13">DSM 2782</strain>
    </source>
</reference>
<dbReference type="Gene3D" id="3.90.79.10">
    <property type="entry name" value="Nucleoside Triphosphate Pyrophosphohydrolase"/>
    <property type="match status" value="1"/>
</dbReference>
<dbReference type="GO" id="GO:0044715">
    <property type="term" value="F:8-oxo-dGDP phosphatase activity"/>
    <property type="evidence" value="ECO:0007669"/>
    <property type="project" value="TreeGrafter"/>
</dbReference>
<dbReference type="CDD" id="cd03425">
    <property type="entry name" value="NUDIX_MutT_NudA_like"/>
    <property type="match status" value="1"/>
</dbReference>
<organism evidence="13 14">
    <name type="scientific">Ruminiclostridium papyrosolvens DSM 2782</name>
    <dbReference type="NCBI Taxonomy" id="588581"/>
    <lineage>
        <taxon>Bacteria</taxon>
        <taxon>Bacillati</taxon>
        <taxon>Bacillota</taxon>
        <taxon>Clostridia</taxon>
        <taxon>Eubacteriales</taxon>
        <taxon>Oscillospiraceae</taxon>
        <taxon>Ruminiclostridium</taxon>
    </lineage>
</organism>
<evidence type="ECO:0000256" key="9">
    <source>
        <dbReference type="ARBA" id="ARBA00023204"/>
    </source>
</evidence>
<dbReference type="GO" id="GO:0006260">
    <property type="term" value="P:DNA replication"/>
    <property type="evidence" value="ECO:0007669"/>
    <property type="project" value="UniProtKB-KW"/>
</dbReference>
<dbReference type="InterPro" id="IPR047127">
    <property type="entry name" value="MutT-like"/>
</dbReference>
<keyword evidence="4" id="KW-0235">DNA replication</keyword>
<comment type="cofactor">
    <cofactor evidence="1">
        <name>Mg(2+)</name>
        <dbReference type="ChEBI" id="CHEBI:18420"/>
    </cofactor>
</comment>
<evidence type="ECO:0000256" key="10">
    <source>
        <dbReference type="ARBA" id="ARBA00035861"/>
    </source>
</evidence>
<dbReference type="AlphaFoldDB" id="F1TBZ5"/>
<evidence type="ECO:0000256" key="5">
    <source>
        <dbReference type="ARBA" id="ARBA00022723"/>
    </source>
</evidence>
<dbReference type="EMBL" id="ACXX02000005">
    <property type="protein sequence ID" value="EGD48166.1"/>
    <property type="molecule type" value="Genomic_DNA"/>
</dbReference>
<keyword evidence="7 13" id="KW-0378">Hydrolase</keyword>
<sequence>MMEVTAAIIHDGNKILICQRAADDECAMLWEFPGGKREKCETLEKCIMREIREELELDIKVLGVFTTSIYHLRGNQIHFTIYNAEVIGGILKLNVHNAAEWVSVEEIGEYEFMPADIEFVEKLLKEWK</sequence>
<evidence type="ECO:0000256" key="4">
    <source>
        <dbReference type="ARBA" id="ARBA00022705"/>
    </source>
</evidence>
<keyword evidence="8" id="KW-0460">Magnesium</keyword>
<accession>F1TBZ5</accession>
<evidence type="ECO:0000256" key="7">
    <source>
        <dbReference type="ARBA" id="ARBA00022801"/>
    </source>
</evidence>
<protein>
    <recommendedName>
        <fullName evidence="11">8-oxo-dGTP diphosphatase</fullName>
        <ecNumber evidence="11">3.6.1.55</ecNumber>
    </recommendedName>
</protein>
<comment type="similarity">
    <text evidence="2">Belongs to the Nudix hydrolase family.</text>
</comment>
<dbReference type="OrthoDB" id="9810648at2"/>
<comment type="caution">
    <text evidence="13">The sequence shown here is derived from an EMBL/GenBank/DDBJ whole genome shotgun (WGS) entry which is preliminary data.</text>
</comment>
<dbReference type="GO" id="GO:0046872">
    <property type="term" value="F:metal ion binding"/>
    <property type="evidence" value="ECO:0007669"/>
    <property type="project" value="UniProtKB-KW"/>
</dbReference>
<evidence type="ECO:0000256" key="2">
    <source>
        <dbReference type="ARBA" id="ARBA00005582"/>
    </source>
</evidence>
<dbReference type="GO" id="GO:0006281">
    <property type="term" value="P:DNA repair"/>
    <property type="evidence" value="ECO:0007669"/>
    <property type="project" value="UniProtKB-KW"/>
</dbReference>
<reference evidence="13" key="1">
    <citation type="submission" date="2009-07" db="EMBL/GenBank/DDBJ databases">
        <authorList>
            <consortium name="US DOE Joint Genome Institute (JGI-PGF)"/>
            <person name="Lucas S."/>
            <person name="Copeland A."/>
            <person name="Lapidus A."/>
            <person name="Glavina del Rio T."/>
            <person name="Tice H."/>
            <person name="Bruce D."/>
            <person name="Goodwin L."/>
            <person name="Pitluck S."/>
            <person name="Larimer F."/>
            <person name="Land M.L."/>
            <person name="Mouttaki H."/>
            <person name="He Z."/>
            <person name="Zhou J."/>
            <person name="Hemme C.L."/>
        </authorList>
    </citation>
    <scope>NUCLEOTIDE SEQUENCE</scope>
    <source>
        <strain evidence="13">DSM 2782</strain>
    </source>
</reference>
<evidence type="ECO:0000256" key="3">
    <source>
        <dbReference type="ARBA" id="ARBA00022457"/>
    </source>
</evidence>
<keyword evidence="3" id="KW-0515">Mutator protein</keyword>
<evidence type="ECO:0000256" key="8">
    <source>
        <dbReference type="ARBA" id="ARBA00022842"/>
    </source>
</evidence>
<dbReference type="STRING" id="588581.Cpap_2863"/>
<dbReference type="InterPro" id="IPR000086">
    <property type="entry name" value="NUDIX_hydrolase_dom"/>
</dbReference>
<evidence type="ECO:0000313" key="13">
    <source>
        <dbReference type="EMBL" id="EGD48166.1"/>
    </source>
</evidence>
<evidence type="ECO:0000313" key="14">
    <source>
        <dbReference type="Proteomes" id="UP000003860"/>
    </source>
</evidence>
<comment type="catalytic activity">
    <reaction evidence="10">
        <text>8-oxo-dGTP + H2O = 8-oxo-dGMP + diphosphate + H(+)</text>
        <dbReference type="Rhea" id="RHEA:31575"/>
        <dbReference type="ChEBI" id="CHEBI:15377"/>
        <dbReference type="ChEBI" id="CHEBI:15378"/>
        <dbReference type="ChEBI" id="CHEBI:33019"/>
        <dbReference type="ChEBI" id="CHEBI:63224"/>
        <dbReference type="ChEBI" id="CHEBI:77896"/>
        <dbReference type="EC" id="3.6.1.55"/>
    </reaction>
</comment>
<dbReference type="SUPFAM" id="SSF55811">
    <property type="entry name" value="Nudix"/>
    <property type="match status" value="1"/>
</dbReference>
<feature type="domain" description="Nudix hydrolase" evidence="12">
    <location>
        <begin position="1"/>
        <end position="125"/>
    </location>
</feature>
<dbReference type="GO" id="GO:0008413">
    <property type="term" value="F:8-oxo-7,8-dihydroguanosine triphosphate pyrophosphatase activity"/>
    <property type="evidence" value="ECO:0007669"/>
    <property type="project" value="TreeGrafter"/>
</dbReference>
<dbReference type="Proteomes" id="UP000003860">
    <property type="component" value="Unassembled WGS sequence"/>
</dbReference>
<gene>
    <name evidence="13" type="ORF">Cpap_2863</name>
</gene>
<keyword evidence="5" id="KW-0479">Metal-binding</keyword>
<dbReference type="PANTHER" id="PTHR47707">
    <property type="entry name" value="8-OXO-DGTP DIPHOSPHATASE"/>
    <property type="match status" value="1"/>
</dbReference>
<dbReference type="EC" id="3.6.1.55" evidence="11"/>
<dbReference type="Pfam" id="PF00293">
    <property type="entry name" value="NUDIX"/>
    <property type="match status" value="1"/>
</dbReference>
<name>F1TBZ5_9FIRM</name>
<evidence type="ECO:0000256" key="1">
    <source>
        <dbReference type="ARBA" id="ARBA00001946"/>
    </source>
</evidence>
<dbReference type="PROSITE" id="PS51462">
    <property type="entry name" value="NUDIX"/>
    <property type="match status" value="1"/>
</dbReference>
<keyword evidence="6" id="KW-0227">DNA damage</keyword>